<dbReference type="EMBL" id="JAIFZO010000002">
    <property type="protein sequence ID" value="MCX4232040.1"/>
    <property type="molecule type" value="Genomic_DNA"/>
</dbReference>
<dbReference type="RefSeq" id="WP_267025143.1">
    <property type="nucleotide sequence ID" value="NZ_JAIFZO010000002.1"/>
</dbReference>
<keyword evidence="4" id="KW-1185">Reference proteome</keyword>
<accession>A0ABT3UWV6</accession>
<comment type="similarity">
    <text evidence="1 2">Belongs to the phD/YefM antitoxin family.</text>
</comment>
<evidence type="ECO:0000313" key="3">
    <source>
        <dbReference type="EMBL" id="MCX4232040.1"/>
    </source>
</evidence>
<dbReference type="InterPro" id="IPR036165">
    <property type="entry name" value="YefM-like_sf"/>
</dbReference>
<sequence length="76" mass="8718">MKKPQSLPAEQARKEFADLLDGTQHKGEFTEITRRNKRSGVLVPPDWYDASITEHEELKQARRRIAELEAALQESA</sequence>
<comment type="function">
    <text evidence="2">Antitoxin component of a type II toxin-antitoxin (TA) system.</text>
</comment>
<comment type="caution">
    <text evidence="3">The sequence shown here is derived from an EMBL/GenBank/DDBJ whole genome shotgun (WGS) entry which is preliminary data.</text>
</comment>
<proteinExistence type="inferred from homology"/>
<evidence type="ECO:0000313" key="4">
    <source>
        <dbReference type="Proteomes" id="UP001165590"/>
    </source>
</evidence>
<dbReference type="Gene3D" id="3.40.1620.10">
    <property type="entry name" value="YefM-like domain"/>
    <property type="match status" value="1"/>
</dbReference>
<organism evidence="3 4">
    <name type="scientific">Streptomyces ortus</name>
    <dbReference type="NCBI Taxonomy" id="2867268"/>
    <lineage>
        <taxon>Bacteria</taxon>
        <taxon>Bacillati</taxon>
        <taxon>Actinomycetota</taxon>
        <taxon>Actinomycetes</taxon>
        <taxon>Kitasatosporales</taxon>
        <taxon>Streptomycetaceae</taxon>
        <taxon>Streptomyces</taxon>
    </lineage>
</organism>
<dbReference type="Proteomes" id="UP001165590">
    <property type="component" value="Unassembled WGS sequence"/>
</dbReference>
<name>A0ABT3UWV6_9ACTN</name>
<gene>
    <name evidence="3" type="ORF">K3769_04440</name>
</gene>
<dbReference type="NCBIfam" id="TIGR01552">
    <property type="entry name" value="phd_fam"/>
    <property type="match status" value="1"/>
</dbReference>
<reference evidence="3" key="1">
    <citation type="journal article" date="2022" name="bioRxiv">
        <title>Discovery and biosynthetic assessment of Streptomyces ortus sp nov. isolated from a deep-sea sponge.</title>
        <authorList>
            <person name="Williams S.E."/>
        </authorList>
    </citation>
    <scope>NUCLEOTIDE SEQUENCE</scope>
    <source>
        <strain evidence="3">A15ISP2-DRY2</strain>
    </source>
</reference>
<protein>
    <recommendedName>
        <fullName evidence="2">Antitoxin</fullName>
    </recommendedName>
</protein>
<evidence type="ECO:0000256" key="1">
    <source>
        <dbReference type="ARBA" id="ARBA00009981"/>
    </source>
</evidence>
<dbReference type="Pfam" id="PF02604">
    <property type="entry name" value="PhdYeFM_antitox"/>
    <property type="match status" value="1"/>
</dbReference>
<dbReference type="InterPro" id="IPR006442">
    <property type="entry name" value="Antitoxin_Phd/YefM"/>
</dbReference>
<evidence type="ECO:0000256" key="2">
    <source>
        <dbReference type="RuleBase" id="RU362080"/>
    </source>
</evidence>
<dbReference type="SUPFAM" id="SSF143120">
    <property type="entry name" value="YefM-like"/>
    <property type="match status" value="1"/>
</dbReference>